<dbReference type="GO" id="GO:0005929">
    <property type="term" value="C:cilium"/>
    <property type="evidence" value="ECO:0007669"/>
    <property type="project" value="UniProtKB-SubCell"/>
</dbReference>
<comment type="subcellular location">
    <subcellularLocation>
        <location evidence="1">Cell projection</location>
        <location evidence="1">Cilium</location>
    </subcellularLocation>
    <subcellularLocation>
        <location evidence="2">Cytoplasm</location>
        <location evidence="2">Cytoskeleton</location>
    </subcellularLocation>
</comment>
<dbReference type="AlphaFoldDB" id="G0UIT3"/>
<gene>
    <name evidence="8" type="ORF">TCIL3000_1_410</name>
</gene>
<feature type="coiled-coil region" evidence="6">
    <location>
        <begin position="281"/>
        <end position="372"/>
    </location>
</feature>
<evidence type="ECO:0000256" key="3">
    <source>
        <dbReference type="ARBA" id="ARBA00022490"/>
    </source>
</evidence>
<evidence type="ECO:0000256" key="1">
    <source>
        <dbReference type="ARBA" id="ARBA00004138"/>
    </source>
</evidence>
<sequence length="401" mass="45436">MSSINLTHAFFRTSLLLKFQREACFILMSNENVSNLLVPEPFLRESSLNCKYEKHIAPLPKPTYSTFYDQGKEYDGTHPRYFKQRSAVIGPLVNDTIDPKSFLRTGQGVKHFVPPIPHKKQHKRDVLDCGNTGMRAQTVENHAVKKSTGCSSKDGKPAEYPYGTVKGGDFADDGSPTDNSKECPKQLEQLQHNVINTGAGEHGDNTGDLLANGNSFADGATGGDKNFQRGLLGRPVARKDFVSSNIISAENMVPKRRKDQPENPTCRKTFGQVPGYIGRVKEQIEREQMQLKAVADSQARQQMERIAKYVYRLDEQEQQSMIRRLRAKLSEKSAELNKMPFTKDTFVHMKRRSNLEKYIKDIESALEKLEKDAIFVYNDDPRVAHWTRDAAFEEARRFASS</sequence>
<dbReference type="PROSITE" id="PS51665">
    <property type="entry name" value="ENKURIN"/>
    <property type="match status" value="1"/>
</dbReference>
<protein>
    <recommendedName>
        <fullName evidence="7">Enkurin domain-containing protein</fullName>
    </recommendedName>
</protein>
<organism evidence="8">
    <name type="scientific">Trypanosoma congolense (strain IL3000)</name>
    <dbReference type="NCBI Taxonomy" id="1068625"/>
    <lineage>
        <taxon>Eukaryota</taxon>
        <taxon>Discoba</taxon>
        <taxon>Euglenozoa</taxon>
        <taxon>Kinetoplastea</taxon>
        <taxon>Metakinetoplastina</taxon>
        <taxon>Trypanosomatida</taxon>
        <taxon>Trypanosomatidae</taxon>
        <taxon>Trypanosoma</taxon>
        <taxon>Nannomonas</taxon>
    </lineage>
</organism>
<dbReference type="PANTHER" id="PTHR21490">
    <property type="entry name" value="ENKURIN-RELATED"/>
    <property type="match status" value="1"/>
</dbReference>
<dbReference type="InterPro" id="IPR052102">
    <property type="entry name" value="Enkurin_domain-protein"/>
</dbReference>
<feature type="domain" description="Enkurin" evidence="7">
    <location>
        <begin position="278"/>
        <end position="377"/>
    </location>
</feature>
<dbReference type="InterPro" id="IPR027012">
    <property type="entry name" value="Enkurin_dom"/>
</dbReference>
<evidence type="ECO:0000256" key="2">
    <source>
        <dbReference type="ARBA" id="ARBA00004245"/>
    </source>
</evidence>
<keyword evidence="5" id="KW-0966">Cell projection</keyword>
<evidence type="ECO:0000256" key="4">
    <source>
        <dbReference type="ARBA" id="ARBA00023212"/>
    </source>
</evidence>
<keyword evidence="3" id="KW-0963">Cytoplasm</keyword>
<dbReference type="VEuPathDB" id="TriTrypDB:TcIL3000_1_410"/>
<evidence type="ECO:0000256" key="5">
    <source>
        <dbReference type="ARBA" id="ARBA00023273"/>
    </source>
</evidence>
<dbReference type="GO" id="GO:0005856">
    <property type="term" value="C:cytoskeleton"/>
    <property type="evidence" value="ECO:0007669"/>
    <property type="project" value="UniProtKB-SubCell"/>
</dbReference>
<dbReference type="PANTHER" id="PTHR21490:SF0">
    <property type="entry name" value="ENKURIN"/>
    <property type="match status" value="1"/>
</dbReference>
<evidence type="ECO:0000256" key="6">
    <source>
        <dbReference type="SAM" id="Coils"/>
    </source>
</evidence>
<evidence type="ECO:0000313" key="8">
    <source>
        <dbReference type="EMBL" id="CCC89283.1"/>
    </source>
</evidence>
<dbReference type="Pfam" id="PF13864">
    <property type="entry name" value="Enkurin"/>
    <property type="match status" value="1"/>
</dbReference>
<keyword evidence="6" id="KW-0175">Coiled coil</keyword>
<evidence type="ECO:0000259" key="7">
    <source>
        <dbReference type="PROSITE" id="PS51665"/>
    </source>
</evidence>
<proteinExistence type="predicted"/>
<name>G0UIT3_TRYCI</name>
<reference evidence="8" key="1">
    <citation type="journal article" date="2012" name="Proc. Natl. Acad. Sci. U.S.A.">
        <title>Antigenic diversity is generated by distinct evolutionary mechanisms in African trypanosome species.</title>
        <authorList>
            <person name="Jackson A.P."/>
            <person name="Berry A."/>
            <person name="Aslett M."/>
            <person name="Allison H.C."/>
            <person name="Burton P."/>
            <person name="Vavrova-Anderson J."/>
            <person name="Brown R."/>
            <person name="Browne H."/>
            <person name="Corton N."/>
            <person name="Hauser H."/>
            <person name="Gamble J."/>
            <person name="Gilderthorp R."/>
            <person name="Marcello L."/>
            <person name="McQuillan J."/>
            <person name="Otto T.D."/>
            <person name="Quail M.A."/>
            <person name="Sanders M.J."/>
            <person name="van Tonder A."/>
            <person name="Ginger M.L."/>
            <person name="Field M.C."/>
            <person name="Barry J.D."/>
            <person name="Hertz-Fowler C."/>
            <person name="Berriman M."/>
        </authorList>
    </citation>
    <scope>NUCLEOTIDE SEQUENCE</scope>
    <source>
        <strain evidence="8">IL3000</strain>
    </source>
</reference>
<dbReference type="EMBL" id="HE575314">
    <property type="protein sequence ID" value="CCC89283.1"/>
    <property type="molecule type" value="Genomic_DNA"/>
</dbReference>
<keyword evidence="4" id="KW-0206">Cytoskeleton</keyword>
<accession>G0UIT3</accession>
<dbReference type="GO" id="GO:0005516">
    <property type="term" value="F:calmodulin binding"/>
    <property type="evidence" value="ECO:0007669"/>
    <property type="project" value="TreeGrafter"/>
</dbReference>